<evidence type="ECO:0000259" key="3">
    <source>
        <dbReference type="Pfam" id="PF01266"/>
    </source>
</evidence>
<name>A0ABU8XRN0_9PROT</name>
<evidence type="ECO:0000256" key="1">
    <source>
        <dbReference type="ARBA" id="ARBA00023002"/>
    </source>
</evidence>
<evidence type="ECO:0000313" key="5">
    <source>
        <dbReference type="Proteomes" id="UP001375743"/>
    </source>
</evidence>
<feature type="domain" description="FAD dependent oxidoreductase" evidence="3">
    <location>
        <begin position="5"/>
        <end position="348"/>
    </location>
</feature>
<dbReference type="InterPro" id="IPR036188">
    <property type="entry name" value="FAD/NAD-bd_sf"/>
</dbReference>
<proteinExistence type="predicted"/>
<gene>
    <name evidence="4" type="ORF">U1T56_11990</name>
</gene>
<dbReference type="PANTHER" id="PTHR13847:SF287">
    <property type="entry name" value="FAD-DEPENDENT OXIDOREDUCTASE DOMAIN-CONTAINING PROTEIN 1"/>
    <property type="match status" value="1"/>
</dbReference>
<keyword evidence="2" id="KW-1133">Transmembrane helix</keyword>
<dbReference type="Pfam" id="PF01266">
    <property type="entry name" value="DAO"/>
    <property type="match status" value="1"/>
</dbReference>
<keyword evidence="1 4" id="KW-0560">Oxidoreductase</keyword>
<sequence>MERFDVVIVGAGIAGASLAYMLAPDRRVLLLEQESQPGYHSTGRSAATLHRSYGNDTIRALSACSAAFYLAPPADFTEVALSSPRGILVTAREDQQGELEAEIERSRRFVPEVARLDGAGCRALVPALRAERIVAGMLDPTLLDLDVGAILAGFVKGARARGATLRTDVRLLGIERASAGWRVSLRDGVVEADILVDAAGAWADTLAGLAGLGPLGIVPKRRTAITVPAPADSDVRAWPMVADVAEEWYLKPDAGRLLCSPADETPCDPCDAQPEELDVAICVERIEENFIFPIRRIESRWAGLRSFAPDKTPVAGFDPRAPGFFWLAGQGGYGIQTAPALAALAAALVKGEPVPGQIEDAGIEPAALSPARLLAAQP</sequence>
<keyword evidence="2" id="KW-0472">Membrane</keyword>
<evidence type="ECO:0000256" key="2">
    <source>
        <dbReference type="SAM" id="Phobius"/>
    </source>
</evidence>
<evidence type="ECO:0000313" key="4">
    <source>
        <dbReference type="EMBL" id="MEK0083873.1"/>
    </source>
</evidence>
<dbReference type="PANTHER" id="PTHR13847">
    <property type="entry name" value="SARCOSINE DEHYDROGENASE-RELATED"/>
    <property type="match status" value="1"/>
</dbReference>
<keyword evidence="5" id="KW-1185">Reference proteome</keyword>
<comment type="caution">
    <text evidence="4">The sequence shown here is derived from an EMBL/GenBank/DDBJ whole genome shotgun (WGS) entry which is preliminary data.</text>
</comment>
<feature type="transmembrane region" description="Helical" evidence="2">
    <location>
        <begin position="6"/>
        <end position="23"/>
    </location>
</feature>
<protein>
    <submittedName>
        <fullName evidence="4">FAD-binding oxidoreductase</fullName>
        <ecNumber evidence="4">1.-.-.-</ecNumber>
    </submittedName>
</protein>
<dbReference type="Gene3D" id="3.30.9.10">
    <property type="entry name" value="D-Amino Acid Oxidase, subunit A, domain 2"/>
    <property type="match status" value="1"/>
</dbReference>
<keyword evidence="2" id="KW-0812">Transmembrane</keyword>
<dbReference type="RefSeq" id="WP_418159716.1">
    <property type="nucleotide sequence ID" value="NZ_JBBLZC010000010.1"/>
</dbReference>
<dbReference type="EMBL" id="JBBLZC010000010">
    <property type="protein sequence ID" value="MEK0083873.1"/>
    <property type="molecule type" value="Genomic_DNA"/>
</dbReference>
<organism evidence="4 5">
    <name type="scientific">Benzoatithermus flavus</name>
    <dbReference type="NCBI Taxonomy" id="3108223"/>
    <lineage>
        <taxon>Bacteria</taxon>
        <taxon>Pseudomonadati</taxon>
        <taxon>Pseudomonadota</taxon>
        <taxon>Alphaproteobacteria</taxon>
        <taxon>Geminicoccales</taxon>
        <taxon>Geminicoccaceae</taxon>
        <taxon>Benzoatithermus</taxon>
    </lineage>
</organism>
<dbReference type="InterPro" id="IPR006076">
    <property type="entry name" value="FAD-dep_OxRdtase"/>
</dbReference>
<dbReference type="Gene3D" id="3.50.50.60">
    <property type="entry name" value="FAD/NAD(P)-binding domain"/>
    <property type="match status" value="1"/>
</dbReference>
<dbReference type="EC" id="1.-.-.-" evidence="4"/>
<accession>A0ABU8XRN0</accession>
<dbReference type="Proteomes" id="UP001375743">
    <property type="component" value="Unassembled WGS sequence"/>
</dbReference>
<reference evidence="4 5" key="1">
    <citation type="submission" date="2024-01" db="EMBL/GenBank/DDBJ databases">
        <title>Multi-omics insights into the function and evolution of sodium benzoate biodegradation pathways in Benzoatithermus flavus gen. nov., sp. nov. from hot spring.</title>
        <authorList>
            <person name="Hu C.-J."/>
            <person name="Li W.-J."/>
        </authorList>
    </citation>
    <scope>NUCLEOTIDE SEQUENCE [LARGE SCALE GENOMIC DNA]</scope>
    <source>
        <strain evidence="4 5">SYSU G07066</strain>
    </source>
</reference>
<dbReference type="GO" id="GO:0016491">
    <property type="term" value="F:oxidoreductase activity"/>
    <property type="evidence" value="ECO:0007669"/>
    <property type="project" value="UniProtKB-KW"/>
</dbReference>
<dbReference type="SUPFAM" id="SSF51905">
    <property type="entry name" value="FAD/NAD(P)-binding domain"/>
    <property type="match status" value="1"/>
</dbReference>